<protein>
    <submittedName>
        <fullName evidence="1">Uncharacterized protein</fullName>
    </submittedName>
</protein>
<dbReference type="InterPro" id="IPR002035">
    <property type="entry name" value="VWF_A"/>
</dbReference>
<dbReference type="PANTHER" id="PTHR24020">
    <property type="entry name" value="COLLAGEN ALPHA"/>
    <property type="match status" value="1"/>
</dbReference>
<organism evidence="1 2">
    <name type="scientific">Owenia fusiformis</name>
    <name type="common">Polychaete worm</name>
    <dbReference type="NCBI Taxonomy" id="6347"/>
    <lineage>
        <taxon>Eukaryota</taxon>
        <taxon>Metazoa</taxon>
        <taxon>Spiralia</taxon>
        <taxon>Lophotrochozoa</taxon>
        <taxon>Annelida</taxon>
        <taxon>Polychaeta</taxon>
        <taxon>Sedentaria</taxon>
        <taxon>Canalipalpata</taxon>
        <taxon>Sabellida</taxon>
        <taxon>Oweniida</taxon>
        <taxon>Oweniidae</taxon>
        <taxon>Owenia</taxon>
    </lineage>
</organism>
<evidence type="ECO:0000313" key="2">
    <source>
        <dbReference type="Proteomes" id="UP000749559"/>
    </source>
</evidence>
<dbReference type="InterPro" id="IPR001148">
    <property type="entry name" value="CA_dom"/>
</dbReference>
<proteinExistence type="predicted"/>
<dbReference type="CDD" id="cd01450">
    <property type="entry name" value="vWFA_subfamily_ECM"/>
    <property type="match status" value="1"/>
</dbReference>
<evidence type="ECO:0000313" key="1">
    <source>
        <dbReference type="EMBL" id="CAH1772387.1"/>
    </source>
</evidence>
<dbReference type="SUPFAM" id="SSF51069">
    <property type="entry name" value="Carbonic anhydrase"/>
    <property type="match status" value="1"/>
</dbReference>
<dbReference type="SMART" id="SM00327">
    <property type="entry name" value="VWA"/>
    <property type="match status" value="2"/>
</dbReference>
<dbReference type="InterPro" id="IPR036398">
    <property type="entry name" value="CA_dom_sf"/>
</dbReference>
<accession>A0A8J1YAF6</accession>
<dbReference type="Gene3D" id="3.40.50.410">
    <property type="entry name" value="von Willebrand factor, type A domain"/>
    <property type="match status" value="2"/>
</dbReference>
<dbReference type="Proteomes" id="UP000749559">
    <property type="component" value="Unassembled WGS sequence"/>
</dbReference>
<dbReference type="AlphaFoldDB" id="A0A8J1YAF6"/>
<dbReference type="Pfam" id="PF00194">
    <property type="entry name" value="Carb_anhydrase"/>
    <property type="match status" value="1"/>
</dbReference>
<dbReference type="SUPFAM" id="SSF53300">
    <property type="entry name" value="vWA-like"/>
    <property type="match status" value="2"/>
</dbReference>
<dbReference type="PANTHER" id="PTHR24020:SF84">
    <property type="entry name" value="VWFA DOMAIN-CONTAINING PROTEIN"/>
    <property type="match status" value="1"/>
</dbReference>
<gene>
    <name evidence="1" type="ORF">OFUS_LOCUS158</name>
</gene>
<dbReference type="OrthoDB" id="429145at2759"/>
<dbReference type="EMBL" id="CAIIXF020000001">
    <property type="protein sequence ID" value="CAH1772387.1"/>
    <property type="molecule type" value="Genomic_DNA"/>
</dbReference>
<dbReference type="InterPro" id="IPR050525">
    <property type="entry name" value="ECM_Assembly_Org"/>
</dbReference>
<dbReference type="Gene3D" id="3.10.200.10">
    <property type="entry name" value="Alpha carbonic anhydrase"/>
    <property type="match status" value="1"/>
</dbReference>
<keyword evidence="2" id="KW-1185">Reference proteome</keyword>
<dbReference type="SMART" id="SM01057">
    <property type="entry name" value="Carb_anhydrase"/>
    <property type="match status" value="1"/>
</dbReference>
<dbReference type="PROSITE" id="PS51144">
    <property type="entry name" value="ALPHA_CA_2"/>
    <property type="match status" value="1"/>
</dbReference>
<sequence>MILLILAVLPLVNSQGWNYGSLGPVTWADNFPQCGEANQSPVNIDIGAAEYDSSLNAFGFRNFDKKANNELENTGTTARMLLGENKGVFLYNGGLDGRYITEGFHFRWGSDHTINGRQFPLELHIGSYSAKFGTFMEAIGASATEPDSVMAMAVLFEISPNDNVALEPIVNALGQIQTAGSKAKITGSLRFEDLLPFSAATNYYRYQGRFSNPPCFNTLWTVFADTVLISERQLEAFKGLNDMDGNPLKDVFRPTQDLGDRIVKSSVPPQMEFVPGSPPRKACVDVFFVIDESCSVYEDMQKVKDFIKDLVDGIIVGDDAVLMSLVRYSAPVNMNFFHSMTTSNDVVKGFIDTQPLGQQSTCRTHTSQALKFNSNRFFGLGKWDNETAERDFGIRNIAPDVMIIITDGTSIPMKGRPSALAEAAKLRARGVEIYTIGLINQNERDGSVELRGFTGGNDDHVFDINDEGLAGQFADIINSYKTCTGDKDCSQLDMVLVIDTSQSLLKSTEWERIRKDPDNHHEIKSVNLMAVKTFFKQLLAAVPIGMDKTRVAIVSFDEVVTIHQYLDETTDYAGTKDTLTNSVIDYTGVGTRTDAALQYVLNRVLKGDRGDREDVNNFIMMATDGVAFPCCTAGCCMSSTGNNTCPRTDYPCISKSEAIKDVKLAAHELKENWRNDVYILALPNKPDREDNSAKKQMQKRIAMSLYEALVRNTATDIKTLEQFNELENIVKEMINRVCAAADGLFLSAPVP</sequence>
<comment type="caution">
    <text evidence="1">The sequence shown here is derived from an EMBL/GenBank/DDBJ whole genome shotgun (WGS) entry which is preliminary data.</text>
</comment>
<dbReference type="InterPro" id="IPR036465">
    <property type="entry name" value="vWFA_dom_sf"/>
</dbReference>
<name>A0A8J1YAF6_OWEFU</name>
<reference evidence="1" key="1">
    <citation type="submission" date="2022-03" db="EMBL/GenBank/DDBJ databases">
        <authorList>
            <person name="Martin C."/>
        </authorList>
    </citation>
    <scope>NUCLEOTIDE SEQUENCE</scope>
</reference>
<dbReference type="PROSITE" id="PS50234">
    <property type="entry name" value="VWFA"/>
    <property type="match status" value="2"/>
</dbReference>
<dbReference type="Pfam" id="PF00092">
    <property type="entry name" value="VWA"/>
    <property type="match status" value="2"/>
</dbReference>